<sequence length="78" mass="9167">MWLRFYPGVVCGFGYTLVRWALRKLLYPVWVNMISWGILWCAVLVHRWRGGLCVVYSVEWSGCFDFVVLELFLGYGVL</sequence>
<evidence type="ECO:0000256" key="1">
    <source>
        <dbReference type="SAM" id="Phobius"/>
    </source>
</evidence>
<reference evidence="2" key="1">
    <citation type="submission" date="2019-04" db="EMBL/GenBank/DDBJ databases">
        <title>Friends and foes A comparative genomics study of 23 Aspergillus species from section Flavi.</title>
        <authorList>
            <consortium name="DOE Joint Genome Institute"/>
            <person name="Kjaerbolling I."/>
            <person name="Vesth T."/>
            <person name="Frisvad J.C."/>
            <person name="Nybo J.L."/>
            <person name="Theobald S."/>
            <person name="Kildgaard S."/>
            <person name="Isbrandt T."/>
            <person name="Kuo A."/>
            <person name="Sato A."/>
            <person name="Lyhne E.K."/>
            <person name="Kogle M.E."/>
            <person name="Wiebenga A."/>
            <person name="Kun R.S."/>
            <person name="Lubbers R.J."/>
            <person name="Makela M.R."/>
            <person name="Barry K."/>
            <person name="Chovatia M."/>
            <person name="Clum A."/>
            <person name="Daum C."/>
            <person name="Haridas S."/>
            <person name="He G."/>
            <person name="LaButti K."/>
            <person name="Lipzen A."/>
            <person name="Mondo S."/>
            <person name="Riley R."/>
            <person name="Salamov A."/>
            <person name="Simmons B.A."/>
            <person name="Magnuson J.K."/>
            <person name="Henrissat B."/>
            <person name="Mortensen U.H."/>
            <person name="Larsen T.O."/>
            <person name="Devries R.P."/>
            <person name="Grigoriev I.V."/>
            <person name="Machida M."/>
            <person name="Baker S.E."/>
            <person name="Andersen M.R."/>
        </authorList>
    </citation>
    <scope>NUCLEOTIDE SEQUENCE [LARGE SCALE GENOMIC DNA]</scope>
    <source>
        <strain evidence="2">CBS 121.62</strain>
    </source>
</reference>
<gene>
    <name evidence="2" type="ORF">BDV35DRAFT_351187</name>
</gene>
<keyword evidence="1" id="KW-1133">Transmembrane helix</keyword>
<name>A0A5N6H0E8_ASPFL</name>
<evidence type="ECO:0000313" key="2">
    <source>
        <dbReference type="EMBL" id="KAB8247284.1"/>
    </source>
</evidence>
<proteinExistence type="predicted"/>
<protein>
    <submittedName>
        <fullName evidence="2">Uncharacterized protein</fullName>
    </submittedName>
</protein>
<feature type="transmembrane region" description="Helical" evidence="1">
    <location>
        <begin position="52"/>
        <end position="75"/>
    </location>
</feature>
<keyword evidence="1" id="KW-0812">Transmembrane</keyword>
<dbReference type="Proteomes" id="UP000325434">
    <property type="component" value="Unassembled WGS sequence"/>
</dbReference>
<dbReference type="AlphaFoldDB" id="A0A5N6H0E8"/>
<dbReference type="EMBL" id="ML734590">
    <property type="protein sequence ID" value="KAB8247284.1"/>
    <property type="molecule type" value="Genomic_DNA"/>
</dbReference>
<accession>A0A5N6H0E8</accession>
<organism evidence="2">
    <name type="scientific">Aspergillus flavus</name>
    <dbReference type="NCBI Taxonomy" id="5059"/>
    <lineage>
        <taxon>Eukaryota</taxon>
        <taxon>Fungi</taxon>
        <taxon>Dikarya</taxon>
        <taxon>Ascomycota</taxon>
        <taxon>Pezizomycotina</taxon>
        <taxon>Eurotiomycetes</taxon>
        <taxon>Eurotiomycetidae</taxon>
        <taxon>Eurotiales</taxon>
        <taxon>Aspergillaceae</taxon>
        <taxon>Aspergillus</taxon>
        <taxon>Aspergillus subgen. Circumdati</taxon>
    </lineage>
</organism>
<keyword evidence="1" id="KW-0472">Membrane</keyword>
<feature type="transmembrane region" description="Helical" evidence="1">
    <location>
        <begin position="25"/>
        <end position="45"/>
    </location>
</feature>